<dbReference type="PANTHER" id="PTHR11267:SF83">
    <property type="entry name" value="T-BOX TRANSCRIPTION FACTOR T"/>
    <property type="match status" value="1"/>
</dbReference>
<evidence type="ECO:0000256" key="11">
    <source>
        <dbReference type="PROSITE-ProRule" id="PRU00201"/>
    </source>
</evidence>
<keyword evidence="3" id="KW-0805">Transcription regulation</keyword>
<evidence type="ECO:0000256" key="3">
    <source>
        <dbReference type="ARBA" id="ARBA00023015"/>
    </source>
</evidence>
<dbReference type="GO" id="GO:0001708">
    <property type="term" value="P:cell fate specification"/>
    <property type="evidence" value="ECO:0007669"/>
    <property type="project" value="TreeGrafter"/>
</dbReference>
<feature type="region of interest" description="Disordered" evidence="12">
    <location>
        <begin position="280"/>
        <end position="436"/>
    </location>
</feature>
<evidence type="ECO:0000256" key="10">
    <source>
        <dbReference type="ARBA" id="ARBA00042501"/>
    </source>
</evidence>
<dbReference type="Proteomes" id="UP000694397">
    <property type="component" value="Chromosome 8"/>
</dbReference>
<dbReference type="GO" id="GO:0000785">
    <property type="term" value="C:chromatin"/>
    <property type="evidence" value="ECO:0007669"/>
    <property type="project" value="TreeGrafter"/>
</dbReference>
<dbReference type="CDD" id="cd20192">
    <property type="entry name" value="T-box_TBXT_TBX19-like"/>
    <property type="match status" value="1"/>
</dbReference>
<accession>A0A8C9R4C3</accession>
<dbReference type="GO" id="GO:0045893">
    <property type="term" value="P:positive regulation of DNA-templated transcription"/>
    <property type="evidence" value="ECO:0007669"/>
    <property type="project" value="InterPro"/>
</dbReference>
<dbReference type="InterPro" id="IPR046360">
    <property type="entry name" value="T-box_DNA-bd"/>
</dbReference>
<proteinExistence type="predicted"/>
<keyword evidence="2" id="KW-0217">Developmental protein</keyword>
<reference evidence="14" key="2">
    <citation type="submission" date="2025-08" db="UniProtKB">
        <authorList>
            <consortium name="Ensembl"/>
        </authorList>
    </citation>
    <scope>IDENTIFICATION</scope>
</reference>
<protein>
    <recommendedName>
        <fullName evidence="8">T-box transcription factor T</fullName>
    </recommendedName>
    <alternativeName>
        <fullName evidence="9">Brachyury protein</fullName>
    </alternativeName>
    <alternativeName>
        <fullName evidence="10">Protein T</fullName>
    </alternativeName>
</protein>
<dbReference type="SMART" id="SM00425">
    <property type="entry name" value="TBOX"/>
    <property type="match status" value="1"/>
</dbReference>
<dbReference type="GO" id="GO:0003007">
    <property type="term" value="P:heart morphogenesis"/>
    <property type="evidence" value="ECO:0007669"/>
    <property type="project" value="TreeGrafter"/>
</dbReference>
<dbReference type="SUPFAM" id="SSF49417">
    <property type="entry name" value="p53-like transcription factors"/>
    <property type="match status" value="1"/>
</dbReference>
<evidence type="ECO:0000256" key="7">
    <source>
        <dbReference type="ARBA" id="ARBA00023242"/>
    </source>
</evidence>
<evidence type="ECO:0000259" key="13">
    <source>
        <dbReference type="PROSITE" id="PS50252"/>
    </source>
</evidence>
<evidence type="ECO:0000313" key="14">
    <source>
        <dbReference type="Ensembl" id="ENSSFOP00015006506.2"/>
    </source>
</evidence>
<evidence type="ECO:0000256" key="6">
    <source>
        <dbReference type="ARBA" id="ARBA00023163"/>
    </source>
</evidence>
<keyword evidence="6" id="KW-0804">Transcription</keyword>
<keyword evidence="5" id="KW-0010">Activator</keyword>
<dbReference type="Ensembl" id="ENSSFOT00015006609.2">
    <property type="protein sequence ID" value="ENSSFOP00015006506.2"/>
    <property type="gene ID" value="ENSSFOG00015004263.2"/>
</dbReference>
<dbReference type="PROSITE" id="PS50252">
    <property type="entry name" value="TBOX_3"/>
    <property type="match status" value="1"/>
</dbReference>
<keyword evidence="7 11" id="KW-0539">Nucleus</keyword>
<name>A0A8C9R4C3_SCLFO</name>
<feature type="compositionally biased region" description="Polar residues" evidence="12">
    <location>
        <begin position="287"/>
        <end position="312"/>
    </location>
</feature>
<dbReference type="InterPro" id="IPR036960">
    <property type="entry name" value="T-box_sf"/>
</dbReference>
<keyword evidence="4 11" id="KW-0238">DNA-binding</keyword>
<evidence type="ECO:0000256" key="5">
    <source>
        <dbReference type="ARBA" id="ARBA00023159"/>
    </source>
</evidence>
<dbReference type="PRINTS" id="PR00938">
    <property type="entry name" value="BRACHYURY"/>
</dbReference>
<comment type="subcellular location">
    <subcellularLocation>
        <location evidence="1 11">Nucleus</location>
    </subcellularLocation>
</comment>
<dbReference type="GO" id="GO:0000978">
    <property type="term" value="F:RNA polymerase II cis-regulatory region sequence-specific DNA binding"/>
    <property type="evidence" value="ECO:0007669"/>
    <property type="project" value="InterPro"/>
</dbReference>
<evidence type="ECO:0000256" key="4">
    <source>
        <dbReference type="ARBA" id="ARBA00023125"/>
    </source>
</evidence>
<dbReference type="GO" id="GO:0001707">
    <property type="term" value="P:mesoderm formation"/>
    <property type="evidence" value="ECO:0007669"/>
    <property type="project" value="TreeGrafter"/>
</dbReference>
<dbReference type="PROSITE" id="PS01264">
    <property type="entry name" value="TBOX_2"/>
    <property type="match status" value="1"/>
</dbReference>
<dbReference type="Pfam" id="PF00907">
    <property type="entry name" value="T-box"/>
    <property type="match status" value="1"/>
</dbReference>
<feature type="compositionally biased region" description="Low complexity" evidence="12">
    <location>
        <begin position="328"/>
        <end position="376"/>
    </location>
</feature>
<evidence type="ECO:0000256" key="1">
    <source>
        <dbReference type="ARBA" id="ARBA00004123"/>
    </source>
</evidence>
<dbReference type="PANTHER" id="PTHR11267">
    <property type="entry name" value="T-BOX PROTEIN-RELATED"/>
    <property type="match status" value="1"/>
</dbReference>
<evidence type="ECO:0000256" key="8">
    <source>
        <dbReference type="ARBA" id="ARBA00040703"/>
    </source>
</evidence>
<dbReference type="GO" id="GO:0005634">
    <property type="term" value="C:nucleus"/>
    <property type="evidence" value="ECO:0007669"/>
    <property type="project" value="UniProtKB-SubCell"/>
</dbReference>
<dbReference type="GO" id="GO:0001756">
    <property type="term" value="P:somitogenesis"/>
    <property type="evidence" value="ECO:0007669"/>
    <property type="project" value="TreeGrafter"/>
</dbReference>
<evidence type="ECO:0000256" key="9">
    <source>
        <dbReference type="ARBA" id="ARBA00041469"/>
    </source>
</evidence>
<reference evidence="14 15" key="1">
    <citation type="submission" date="2019-04" db="EMBL/GenBank/DDBJ databases">
        <authorList>
            <consortium name="Wellcome Sanger Institute Data Sharing"/>
        </authorList>
    </citation>
    <scope>NUCLEOTIDE SEQUENCE [LARGE SCALE GENOMIC DNA]</scope>
</reference>
<dbReference type="OrthoDB" id="7442607at2759"/>
<dbReference type="GO" id="GO:0000981">
    <property type="term" value="F:DNA-binding transcription factor activity, RNA polymerase II-specific"/>
    <property type="evidence" value="ECO:0007669"/>
    <property type="project" value="TreeGrafter"/>
</dbReference>
<evidence type="ECO:0000256" key="12">
    <source>
        <dbReference type="SAM" id="MobiDB-lite"/>
    </source>
</evidence>
<evidence type="ECO:0000313" key="15">
    <source>
        <dbReference type="Proteomes" id="UP000694397"/>
    </source>
</evidence>
<keyword evidence="15" id="KW-1185">Reference proteome</keyword>
<dbReference type="GeneTree" id="ENSGT00940000157912"/>
<dbReference type="InterPro" id="IPR001699">
    <property type="entry name" value="TF_T-box"/>
</dbReference>
<sequence>MKSMASSEVSGKAVPHKVDHLLSAVANELQAGSEKGDPTERELKVLLDENELWLKFKELTNEMIVTKNGRRMFPVLKVNVSGLDPSAMYSFLLDFVAADNHRWKYVNGEWVPGGKPEPQTPSCVYIHPDSPNFGAHWMKAPVSFSKVKLTNKLNGGGQIMLNSLHKYEPRIHIVRVGGPQRMVTSYSFPETQFIAVTAYQNEEITALKIKYNPFAKAFLDAKERSDHKDVDETGDSQQSTYSQLGGWFIPGTGSLCPSPNPHPQFGGALSLPSHGCDRYSTLRNHRSTPYPSSYNHNRTASPTGYSDNSSSCLPMLPSHDNWSSLQVPSHSSMLPMSHSNNSSTSSSQYPSLWSVSSSTLTPASQSSGMSNSLGSQFLRSPTGPYSGLSHPATAGPSSSPMYDSAAPSDVHDTSQYDASPHPRLASVWAPVTPPPL</sequence>
<dbReference type="InterPro" id="IPR018186">
    <property type="entry name" value="TF_T-box_CS"/>
</dbReference>
<reference evidence="14" key="3">
    <citation type="submission" date="2025-09" db="UniProtKB">
        <authorList>
            <consortium name="Ensembl"/>
        </authorList>
    </citation>
    <scope>IDENTIFICATION</scope>
</reference>
<evidence type="ECO:0000256" key="2">
    <source>
        <dbReference type="ARBA" id="ARBA00022473"/>
    </source>
</evidence>
<dbReference type="InterPro" id="IPR002070">
    <property type="entry name" value="TF_Brachyury"/>
</dbReference>
<organism evidence="14 15">
    <name type="scientific">Scleropages formosus</name>
    <name type="common">Asian bonytongue</name>
    <name type="synonym">Osteoglossum formosum</name>
    <dbReference type="NCBI Taxonomy" id="113540"/>
    <lineage>
        <taxon>Eukaryota</taxon>
        <taxon>Metazoa</taxon>
        <taxon>Chordata</taxon>
        <taxon>Craniata</taxon>
        <taxon>Vertebrata</taxon>
        <taxon>Euteleostomi</taxon>
        <taxon>Actinopterygii</taxon>
        <taxon>Neopterygii</taxon>
        <taxon>Teleostei</taxon>
        <taxon>Osteoglossocephala</taxon>
        <taxon>Osteoglossomorpha</taxon>
        <taxon>Osteoglossiformes</taxon>
        <taxon>Osteoglossidae</taxon>
        <taxon>Scleropages</taxon>
    </lineage>
</organism>
<dbReference type="InterPro" id="IPR008967">
    <property type="entry name" value="p53-like_TF_DNA-bd_sf"/>
</dbReference>
<comment type="caution">
    <text evidence="11">Lacks conserved residue(s) required for the propagation of feature annotation.</text>
</comment>
<dbReference type="PROSITE" id="PS01283">
    <property type="entry name" value="TBOX_1"/>
    <property type="match status" value="1"/>
</dbReference>
<feature type="domain" description="T-box" evidence="13">
    <location>
        <begin position="47"/>
        <end position="220"/>
    </location>
</feature>
<dbReference type="PRINTS" id="PR00937">
    <property type="entry name" value="TBOX"/>
</dbReference>
<gene>
    <name evidence="14" type="primary">TBXT</name>
    <name evidence="14" type="synonym">tbxtb</name>
</gene>
<dbReference type="AlphaFoldDB" id="A0A8C9R4C3"/>
<dbReference type="Gene3D" id="2.60.40.820">
    <property type="entry name" value="Transcription factor, T-box"/>
    <property type="match status" value="1"/>
</dbReference>